<accession>A0A2P5BP38</accession>
<dbReference type="Proteomes" id="UP000237105">
    <property type="component" value="Unassembled WGS sequence"/>
</dbReference>
<keyword evidence="2" id="KW-1185">Reference proteome</keyword>
<evidence type="ECO:0000313" key="1">
    <source>
        <dbReference type="EMBL" id="PON50566.1"/>
    </source>
</evidence>
<reference evidence="2" key="1">
    <citation type="submission" date="2016-06" db="EMBL/GenBank/DDBJ databases">
        <title>Parallel loss of symbiosis genes in relatives of nitrogen-fixing non-legume Parasponia.</title>
        <authorList>
            <person name="Van Velzen R."/>
            <person name="Holmer R."/>
            <person name="Bu F."/>
            <person name="Rutten L."/>
            <person name="Van Zeijl A."/>
            <person name="Liu W."/>
            <person name="Santuari L."/>
            <person name="Cao Q."/>
            <person name="Sharma T."/>
            <person name="Shen D."/>
            <person name="Roswanjaya Y."/>
            <person name="Wardhani T."/>
            <person name="Kalhor M.S."/>
            <person name="Jansen J."/>
            <person name="Van den Hoogen J."/>
            <person name="Gungor B."/>
            <person name="Hartog M."/>
            <person name="Hontelez J."/>
            <person name="Verver J."/>
            <person name="Yang W.-C."/>
            <person name="Schijlen E."/>
            <person name="Repin R."/>
            <person name="Schilthuizen M."/>
            <person name="Schranz E."/>
            <person name="Heidstra R."/>
            <person name="Miyata K."/>
            <person name="Fedorova E."/>
            <person name="Kohlen W."/>
            <person name="Bisseling T."/>
            <person name="Smit S."/>
            <person name="Geurts R."/>
        </authorList>
    </citation>
    <scope>NUCLEOTIDE SEQUENCE [LARGE SCALE GENOMIC DNA]</scope>
    <source>
        <strain evidence="2">cv. WU1-14</strain>
    </source>
</reference>
<comment type="caution">
    <text evidence="1">The sequence shown here is derived from an EMBL/GenBank/DDBJ whole genome shotgun (WGS) entry which is preliminary data.</text>
</comment>
<dbReference type="AlphaFoldDB" id="A0A2P5BP38"/>
<dbReference type="EMBL" id="JXTB01000244">
    <property type="protein sequence ID" value="PON50566.1"/>
    <property type="molecule type" value="Genomic_DNA"/>
</dbReference>
<proteinExistence type="predicted"/>
<gene>
    <name evidence="1" type="ORF">PanWU01x14_222810</name>
</gene>
<sequence length="99" mass="11850">FFFLWKLNIHDLGPDHQRRWPEPGFDALSRRGRAEQLSERVHEKPVDDFNVSRASETRVVMKNLFNVQNMVHIAQVQHLYLFQLFLHQTIFIFPYSLAI</sequence>
<organism evidence="1 2">
    <name type="scientific">Parasponia andersonii</name>
    <name type="common">Sponia andersonii</name>
    <dbReference type="NCBI Taxonomy" id="3476"/>
    <lineage>
        <taxon>Eukaryota</taxon>
        <taxon>Viridiplantae</taxon>
        <taxon>Streptophyta</taxon>
        <taxon>Embryophyta</taxon>
        <taxon>Tracheophyta</taxon>
        <taxon>Spermatophyta</taxon>
        <taxon>Magnoliopsida</taxon>
        <taxon>eudicotyledons</taxon>
        <taxon>Gunneridae</taxon>
        <taxon>Pentapetalae</taxon>
        <taxon>rosids</taxon>
        <taxon>fabids</taxon>
        <taxon>Rosales</taxon>
        <taxon>Cannabaceae</taxon>
        <taxon>Parasponia</taxon>
    </lineage>
</organism>
<protein>
    <submittedName>
        <fullName evidence="1">Uncharacterized protein</fullName>
    </submittedName>
</protein>
<dbReference type="OrthoDB" id="10306885at2759"/>
<evidence type="ECO:0000313" key="2">
    <source>
        <dbReference type="Proteomes" id="UP000237105"/>
    </source>
</evidence>
<feature type="non-terminal residue" evidence="1">
    <location>
        <position position="1"/>
    </location>
</feature>
<name>A0A2P5BP38_PARAD</name>